<proteinExistence type="predicted"/>
<comment type="caution">
    <text evidence="2">The sequence shown here is derived from an EMBL/GenBank/DDBJ whole genome shotgun (WGS) entry which is preliminary data.</text>
</comment>
<reference evidence="2 3" key="1">
    <citation type="submission" date="2024-08" db="EMBL/GenBank/DDBJ databases">
        <title>Draft Genome Sequence of Legionella lytica strain DSB2004, Isolated From a Fire Sprinkler System.</title>
        <authorList>
            <person name="Everhart A.D."/>
            <person name="Kidane D.T."/>
            <person name="Farone A.L."/>
            <person name="Farone M.B."/>
        </authorList>
    </citation>
    <scope>NUCLEOTIDE SEQUENCE [LARGE SCALE GENOMIC DNA]</scope>
    <source>
        <strain evidence="2 3">DSB2004</strain>
    </source>
</reference>
<gene>
    <name evidence="2" type="ORF">ACD661_11000</name>
</gene>
<dbReference type="Pfam" id="PF16849">
    <property type="entry name" value="Glyco_transf_88"/>
    <property type="match status" value="1"/>
</dbReference>
<accession>A0ABW8DA70</accession>
<protein>
    <submittedName>
        <fullName evidence="2">Glycosyltransferase family 88 protein</fullName>
    </submittedName>
</protein>
<evidence type="ECO:0000313" key="2">
    <source>
        <dbReference type="EMBL" id="MFJ1269087.1"/>
    </source>
</evidence>
<feature type="domain" description="Lgt1 glycosyltransferase" evidence="1">
    <location>
        <begin position="9"/>
        <end position="197"/>
    </location>
</feature>
<dbReference type="RefSeq" id="WP_400187913.1">
    <property type="nucleotide sequence ID" value="NZ_JBGORX010000004.1"/>
</dbReference>
<dbReference type="EMBL" id="JBGORX010000004">
    <property type="protein sequence ID" value="MFJ1269087.1"/>
    <property type="molecule type" value="Genomic_DNA"/>
</dbReference>
<evidence type="ECO:0000313" key="3">
    <source>
        <dbReference type="Proteomes" id="UP001615550"/>
    </source>
</evidence>
<dbReference type="Gene3D" id="3.90.550.20">
    <property type="match status" value="1"/>
</dbReference>
<sequence length="521" mass="59411">MFNREFNSKDPQYLFDITRYYKIWFSTNPDSYLGVEDQLRFIEMRQNNPNAILSFIYSSTCLSPTAIQELNLFCKQHNITSIEFERLKSEMQQPQDQKLYAYAEAEIQHALEGAGGNMAAASDCTRLLTPVIEKYGIYSDFDVRVSLTQVSADADYLSLRGPVLFTAEYMPVQQSVLLLVNTDCLAFSLNDKIPTQLSAAALGALEKVKTHIIERYTQDFSWDTFSPDIKINQVVNSVDMQAIMDNFHHLHPENPNVFHFRKYLTSLAEVKSNSSSALTPKAYLMKLSVINMSGPALFNYLYENVAPEGARIPPLIPIEKKWLPFLALYERSDIGFYQPIAKLIESNNSYSSAMKSMSKQEKIERKADHSWLPEGMADKKVREEKIQGATSVLQRACRRYLIWKQEHPLLNEVLKVCHDESILNPLRENNFELALRRASFGLKHQVVELLVTHKLNRQIELNINGQSETNPKTALDWAMSAKPKTQTEKETQSTIIKTLKEADALTGAELQAATRQESTLK</sequence>
<evidence type="ECO:0000259" key="1">
    <source>
        <dbReference type="Pfam" id="PF16849"/>
    </source>
</evidence>
<keyword evidence="3" id="KW-1185">Reference proteome</keyword>
<name>A0ABW8DA70_9GAMM</name>
<organism evidence="2 3">
    <name type="scientific">Legionella lytica</name>
    <dbReference type="NCBI Taxonomy" id="96232"/>
    <lineage>
        <taxon>Bacteria</taxon>
        <taxon>Pseudomonadati</taxon>
        <taxon>Pseudomonadota</taxon>
        <taxon>Gammaproteobacteria</taxon>
        <taxon>Legionellales</taxon>
        <taxon>Legionellaceae</taxon>
        <taxon>Legionella</taxon>
    </lineage>
</organism>
<dbReference type="InterPro" id="IPR031757">
    <property type="entry name" value="Lgt1_Glycosyltransf"/>
</dbReference>
<dbReference type="Proteomes" id="UP001615550">
    <property type="component" value="Unassembled WGS sequence"/>
</dbReference>